<dbReference type="InterPro" id="IPR011322">
    <property type="entry name" value="N-reg_PII-like_a/b"/>
</dbReference>
<dbReference type="Gene3D" id="3.30.70.120">
    <property type="match status" value="1"/>
</dbReference>
<organism evidence="2 3">
    <name type="scientific">Sphingorhabdus arenilitoris</name>
    <dbReference type="NCBI Taxonomy" id="1490041"/>
    <lineage>
        <taxon>Bacteria</taxon>
        <taxon>Pseudomonadati</taxon>
        <taxon>Pseudomonadota</taxon>
        <taxon>Alphaproteobacteria</taxon>
        <taxon>Sphingomonadales</taxon>
        <taxon>Sphingomonadaceae</taxon>
        <taxon>Sphingorhabdus</taxon>
    </lineage>
</organism>
<dbReference type="Proteomes" id="UP001595887">
    <property type="component" value="Unassembled WGS sequence"/>
</dbReference>
<proteinExistence type="inferred from homology"/>
<dbReference type="InterPro" id="IPR004323">
    <property type="entry name" value="Ion_tolerance_CutA"/>
</dbReference>
<evidence type="ECO:0000256" key="1">
    <source>
        <dbReference type="ARBA" id="ARBA00010169"/>
    </source>
</evidence>
<accession>A0ABV8REB0</accession>
<dbReference type="PANTHER" id="PTHR23419:SF8">
    <property type="entry name" value="FI09726P"/>
    <property type="match status" value="1"/>
</dbReference>
<protein>
    <submittedName>
        <fullName evidence="2">Divalent-cation tolerance protein CutA</fullName>
    </submittedName>
</protein>
<evidence type="ECO:0000313" key="2">
    <source>
        <dbReference type="EMBL" id="MFC4291269.1"/>
    </source>
</evidence>
<keyword evidence="3" id="KW-1185">Reference proteome</keyword>
<name>A0ABV8REB0_9SPHN</name>
<dbReference type="Pfam" id="PF03091">
    <property type="entry name" value="CutA1"/>
    <property type="match status" value="1"/>
</dbReference>
<sequence length="105" mass="11821">MSGIALIYTVFGSAEEAENICRILLEERLVACANRFAPCISQFEWNGAIESKDEYPVLFKTAVGTRLRAEKRLNELHSYEVPAILGWEVDANYSSFGSWTITQTI</sequence>
<dbReference type="RefSeq" id="WP_381420935.1">
    <property type="nucleotide sequence ID" value="NZ_JBHSDH010000010.1"/>
</dbReference>
<comment type="caution">
    <text evidence="2">The sequence shown here is derived from an EMBL/GenBank/DDBJ whole genome shotgun (WGS) entry which is preliminary data.</text>
</comment>
<dbReference type="SUPFAM" id="SSF54913">
    <property type="entry name" value="GlnB-like"/>
    <property type="match status" value="1"/>
</dbReference>
<dbReference type="InterPro" id="IPR015867">
    <property type="entry name" value="N-reg_PII/ATP_PRibTrfase_C"/>
</dbReference>
<dbReference type="EMBL" id="JBHSDH010000010">
    <property type="protein sequence ID" value="MFC4291269.1"/>
    <property type="molecule type" value="Genomic_DNA"/>
</dbReference>
<evidence type="ECO:0000313" key="3">
    <source>
        <dbReference type="Proteomes" id="UP001595887"/>
    </source>
</evidence>
<reference evidence="3" key="1">
    <citation type="journal article" date="2019" name="Int. J. Syst. Evol. Microbiol.">
        <title>The Global Catalogue of Microorganisms (GCM) 10K type strain sequencing project: providing services to taxonomists for standard genome sequencing and annotation.</title>
        <authorList>
            <consortium name="The Broad Institute Genomics Platform"/>
            <consortium name="The Broad Institute Genome Sequencing Center for Infectious Disease"/>
            <person name="Wu L."/>
            <person name="Ma J."/>
        </authorList>
    </citation>
    <scope>NUCLEOTIDE SEQUENCE [LARGE SCALE GENOMIC DNA]</scope>
    <source>
        <strain evidence="3">CECT 8531</strain>
    </source>
</reference>
<gene>
    <name evidence="2" type="primary">cutA</name>
    <name evidence="2" type="ORF">ACFOWX_02455</name>
</gene>
<comment type="similarity">
    <text evidence="1">Belongs to the CutA family.</text>
</comment>
<dbReference type="PANTHER" id="PTHR23419">
    <property type="entry name" value="DIVALENT CATION TOLERANCE CUTA-RELATED"/>
    <property type="match status" value="1"/>
</dbReference>